<protein>
    <recommendedName>
        <fullName evidence="4">5-formyltetrahydrofolate cyclo-ligase</fullName>
        <ecNumber evidence="4">6.3.3.2</ecNumber>
    </recommendedName>
</protein>
<dbReference type="PIRSF" id="PIRSF006806">
    <property type="entry name" value="FTHF_cligase"/>
    <property type="match status" value="1"/>
</dbReference>
<sequence length="190" mass="22123">MYKSELREQYKQLRNRLSADQKKSYDNQLLAHLQQLDWNSCKYVHVFLSIASANEPDTSLFIAWMRVAHPSVNIVISKSDFSNGTMQNFLYERDTKLEVNKWGIPEPVHAVPVEEKKLDVILLPLLAVDKAGNRVGYGKGFYDRLLQQCRKDVYTVGLSYFEPVEHIEDIGEWDIPLKCCISPERIHYFQ</sequence>
<comment type="similarity">
    <text evidence="1 4">Belongs to the 5-formyltetrahydrofolate cyclo-ligase family.</text>
</comment>
<keyword evidence="2 4" id="KW-0547">Nucleotide-binding</keyword>
<dbReference type="Proteomes" id="UP001500394">
    <property type="component" value="Unassembled WGS sequence"/>
</dbReference>
<comment type="cofactor">
    <cofactor evidence="4">
        <name>Mg(2+)</name>
        <dbReference type="ChEBI" id="CHEBI:18420"/>
    </cofactor>
</comment>
<proteinExistence type="inferred from homology"/>
<dbReference type="NCBIfam" id="TIGR02727">
    <property type="entry name" value="MTHFS_bact"/>
    <property type="match status" value="1"/>
</dbReference>
<keyword evidence="4" id="KW-0479">Metal-binding</keyword>
<evidence type="ECO:0000313" key="5">
    <source>
        <dbReference type="EMBL" id="GAA4515127.1"/>
    </source>
</evidence>
<dbReference type="EC" id="6.3.3.2" evidence="4"/>
<evidence type="ECO:0000256" key="4">
    <source>
        <dbReference type="RuleBase" id="RU361279"/>
    </source>
</evidence>
<dbReference type="Pfam" id="PF01812">
    <property type="entry name" value="5-FTHF_cyc-lig"/>
    <property type="match status" value="1"/>
</dbReference>
<comment type="caution">
    <text evidence="5">The sequence shown here is derived from an EMBL/GenBank/DDBJ whole genome shotgun (WGS) entry which is preliminary data.</text>
</comment>
<comment type="catalytic activity">
    <reaction evidence="4">
        <text>(6S)-5-formyl-5,6,7,8-tetrahydrofolate + ATP = (6R)-5,10-methenyltetrahydrofolate + ADP + phosphate</text>
        <dbReference type="Rhea" id="RHEA:10488"/>
        <dbReference type="ChEBI" id="CHEBI:30616"/>
        <dbReference type="ChEBI" id="CHEBI:43474"/>
        <dbReference type="ChEBI" id="CHEBI:57455"/>
        <dbReference type="ChEBI" id="CHEBI:57457"/>
        <dbReference type="ChEBI" id="CHEBI:456216"/>
        <dbReference type="EC" id="6.3.3.2"/>
    </reaction>
</comment>
<dbReference type="PANTHER" id="PTHR23407">
    <property type="entry name" value="ATPASE INHIBITOR/5-FORMYLTETRAHYDROFOLATE CYCLO-LIGASE"/>
    <property type="match status" value="1"/>
</dbReference>
<dbReference type="SUPFAM" id="SSF100950">
    <property type="entry name" value="NagB/RpiA/CoA transferase-like"/>
    <property type="match status" value="1"/>
</dbReference>
<evidence type="ECO:0000256" key="3">
    <source>
        <dbReference type="ARBA" id="ARBA00022840"/>
    </source>
</evidence>
<accession>A0ABP8R105</accession>
<name>A0ABP8R105_9SPHI</name>
<evidence type="ECO:0000256" key="1">
    <source>
        <dbReference type="ARBA" id="ARBA00010638"/>
    </source>
</evidence>
<keyword evidence="3 4" id="KW-0067">ATP-binding</keyword>
<dbReference type="PANTHER" id="PTHR23407:SF1">
    <property type="entry name" value="5-FORMYLTETRAHYDROFOLATE CYCLO-LIGASE"/>
    <property type="match status" value="1"/>
</dbReference>
<evidence type="ECO:0000313" key="6">
    <source>
        <dbReference type="Proteomes" id="UP001500394"/>
    </source>
</evidence>
<dbReference type="InterPro" id="IPR024185">
    <property type="entry name" value="FTHF_cligase-like_sf"/>
</dbReference>
<dbReference type="InterPro" id="IPR002698">
    <property type="entry name" value="FTHF_cligase"/>
</dbReference>
<dbReference type="Gene3D" id="3.40.50.10420">
    <property type="entry name" value="NagB/RpiA/CoA transferase-like"/>
    <property type="match status" value="1"/>
</dbReference>
<dbReference type="InterPro" id="IPR037171">
    <property type="entry name" value="NagB/RpiA_transferase-like"/>
</dbReference>
<dbReference type="EMBL" id="BAABGR010000015">
    <property type="protein sequence ID" value="GAA4515127.1"/>
    <property type="molecule type" value="Genomic_DNA"/>
</dbReference>
<gene>
    <name evidence="5" type="ORF">GCM10023173_12530</name>
</gene>
<dbReference type="RefSeq" id="WP_345066234.1">
    <property type="nucleotide sequence ID" value="NZ_BAABGR010000015.1"/>
</dbReference>
<keyword evidence="6" id="KW-1185">Reference proteome</keyword>
<reference evidence="6" key="1">
    <citation type="journal article" date="2019" name="Int. J. Syst. Evol. Microbiol.">
        <title>The Global Catalogue of Microorganisms (GCM) 10K type strain sequencing project: providing services to taxonomists for standard genome sequencing and annotation.</title>
        <authorList>
            <consortium name="The Broad Institute Genomics Platform"/>
            <consortium name="The Broad Institute Genome Sequencing Center for Infectious Disease"/>
            <person name="Wu L."/>
            <person name="Ma J."/>
        </authorList>
    </citation>
    <scope>NUCLEOTIDE SEQUENCE [LARGE SCALE GENOMIC DNA]</scope>
    <source>
        <strain evidence="6">JCM 17858</strain>
    </source>
</reference>
<keyword evidence="4" id="KW-0460">Magnesium</keyword>
<evidence type="ECO:0000256" key="2">
    <source>
        <dbReference type="ARBA" id="ARBA00022741"/>
    </source>
</evidence>
<organism evidence="5 6">
    <name type="scientific">Sphingobacterium thermophilum</name>
    <dbReference type="NCBI Taxonomy" id="768534"/>
    <lineage>
        <taxon>Bacteria</taxon>
        <taxon>Pseudomonadati</taxon>
        <taxon>Bacteroidota</taxon>
        <taxon>Sphingobacteriia</taxon>
        <taxon>Sphingobacteriales</taxon>
        <taxon>Sphingobacteriaceae</taxon>
        <taxon>Sphingobacterium</taxon>
    </lineage>
</organism>